<evidence type="ECO:0000256" key="1">
    <source>
        <dbReference type="ARBA" id="ARBA00022603"/>
    </source>
</evidence>
<accession>A0ABR8GIH9</accession>
<keyword evidence="5" id="KW-1185">Reference proteome</keyword>
<dbReference type="SUPFAM" id="SSF53335">
    <property type="entry name" value="S-adenosyl-L-methionine-dependent methyltransferases"/>
    <property type="match status" value="1"/>
</dbReference>
<proteinExistence type="predicted"/>
<keyword evidence="1 4" id="KW-0489">Methyltransferase</keyword>
<name>A0ABR8GIH9_9CYAN</name>
<keyword evidence="3" id="KW-0949">S-adenosyl-L-methionine</keyword>
<dbReference type="Gene3D" id="3.40.50.150">
    <property type="entry name" value="Vaccinia Virus protein VP39"/>
    <property type="match status" value="1"/>
</dbReference>
<dbReference type="PANTHER" id="PTHR33841:SF5">
    <property type="entry name" value="DNA METHYLASE (MODIFICATION METHYLASE) (METHYLTRANSFERASE)-RELATED"/>
    <property type="match status" value="1"/>
</dbReference>
<evidence type="ECO:0000313" key="4">
    <source>
        <dbReference type="EMBL" id="MBD2603177.1"/>
    </source>
</evidence>
<dbReference type="InterPro" id="IPR050953">
    <property type="entry name" value="N4_N6_ade-DNA_methylase"/>
</dbReference>
<evidence type="ECO:0000256" key="3">
    <source>
        <dbReference type="ARBA" id="ARBA00022691"/>
    </source>
</evidence>
<sequence length="485" mass="55753">MRTADKAKIEYGDFQTPIELADKICQKLVELGVKPDVVIEPTCGIGAFIKASACSFKSVNKIIGIEINPEYICKINQNNSFFEHLSLEVSQGNFFEINWFSLIEHFSEPILVIGNFPWVTNSQHGIINGLNMPEKKNFQNYTGLDAITGKSNFDISEWMLIQAVEWLQNRNGYLAMICKTSVARKLLKYIHTNKRQLAYAGIFGIDAKKYFGVSVEACLLFCKFDSASHNYLFDVFENLETKKSYRIGYKNGITIRNLADFEELSNLYGSNEIKWRSGIKHDCSQVMEFHQVNDNLINGLGEIVDIEKNYLFPLLKGSDVANNRITYTKRYTLVTQQYIGESTDLIKSIAPKTWYYLESHANYLDKRKSKIYDNNPRYSIFGVGNYTFAPWKIAICGLYKSLDFRLIKQINNKPVVFDDTIYFLSFCDEQVARKTFQLLTSSSATRFFSSLIFWDEKRPIKASILNSLNLRELEKVETFTLFGNS</sequence>
<organism evidence="4 5">
    <name type="scientific">Scytonema hofmannii FACHB-248</name>
    <dbReference type="NCBI Taxonomy" id="1842502"/>
    <lineage>
        <taxon>Bacteria</taxon>
        <taxon>Bacillati</taxon>
        <taxon>Cyanobacteriota</taxon>
        <taxon>Cyanophyceae</taxon>
        <taxon>Nostocales</taxon>
        <taxon>Scytonemataceae</taxon>
        <taxon>Scytonema</taxon>
    </lineage>
</organism>
<dbReference type="InterPro" id="IPR029063">
    <property type="entry name" value="SAM-dependent_MTases_sf"/>
</dbReference>
<reference evidence="4 5" key="1">
    <citation type="journal article" date="2020" name="ISME J.">
        <title>Comparative genomics reveals insights into cyanobacterial evolution and habitat adaptation.</title>
        <authorList>
            <person name="Chen M.Y."/>
            <person name="Teng W.K."/>
            <person name="Zhao L."/>
            <person name="Hu C.X."/>
            <person name="Zhou Y.K."/>
            <person name="Han B.P."/>
            <person name="Song L.R."/>
            <person name="Shu W.S."/>
        </authorList>
    </citation>
    <scope>NUCLEOTIDE SEQUENCE [LARGE SCALE GENOMIC DNA]</scope>
    <source>
        <strain evidence="4 5">FACHB-248</strain>
    </source>
</reference>
<evidence type="ECO:0000256" key="2">
    <source>
        <dbReference type="ARBA" id="ARBA00022679"/>
    </source>
</evidence>
<dbReference type="Proteomes" id="UP000660380">
    <property type="component" value="Unassembled WGS sequence"/>
</dbReference>
<dbReference type="GO" id="GO:0032259">
    <property type="term" value="P:methylation"/>
    <property type="evidence" value="ECO:0007669"/>
    <property type="project" value="UniProtKB-KW"/>
</dbReference>
<gene>
    <name evidence="4" type="ORF">H6G81_01235</name>
</gene>
<evidence type="ECO:0000313" key="5">
    <source>
        <dbReference type="Proteomes" id="UP000660380"/>
    </source>
</evidence>
<protein>
    <submittedName>
        <fullName evidence="4">SAM-dependent methyltransferase</fullName>
    </submittedName>
</protein>
<dbReference type="PANTHER" id="PTHR33841">
    <property type="entry name" value="DNA METHYLTRANSFERASE YEEA-RELATED"/>
    <property type="match status" value="1"/>
</dbReference>
<keyword evidence="2" id="KW-0808">Transferase</keyword>
<comment type="caution">
    <text evidence="4">The sequence shown here is derived from an EMBL/GenBank/DDBJ whole genome shotgun (WGS) entry which is preliminary data.</text>
</comment>
<dbReference type="EMBL" id="JACJTA010000002">
    <property type="protein sequence ID" value="MBD2603177.1"/>
    <property type="molecule type" value="Genomic_DNA"/>
</dbReference>
<dbReference type="GO" id="GO:0008168">
    <property type="term" value="F:methyltransferase activity"/>
    <property type="evidence" value="ECO:0007669"/>
    <property type="project" value="UniProtKB-KW"/>
</dbReference>